<evidence type="ECO:0000313" key="4">
    <source>
        <dbReference type="EMBL" id="VAW54177.1"/>
    </source>
</evidence>
<gene>
    <name evidence="4" type="ORF">MNBD_GAMMA07-1655</name>
</gene>
<proteinExistence type="inferred from homology"/>
<dbReference type="Gene3D" id="1.10.10.370">
    <property type="entry name" value="DsrC-like protein, C-terminal domain"/>
    <property type="match status" value="1"/>
</dbReference>
<dbReference type="InterPro" id="IPR007453">
    <property type="entry name" value="DsrC/TusE"/>
</dbReference>
<dbReference type="NCBIfam" id="TIGR03342">
    <property type="entry name" value="dsrC_tusE_dsvC"/>
    <property type="match status" value="1"/>
</dbReference>
<dbReference type="GO" id="GO:0002143">
    <property type="term" value="P:tRNA wobble position uridine thiolation"/>
    <property type="evidence" value="ECO:0007669"/>
    <property type="project" value="TreeGrafter"/>
</dbReference>
<dbReference type="SUPFAM" id="SSF69721">
    <property type="entry name" value="DsrC, the gamma subunit of dissimilatory sulfite reductase"/>
    <property type="match status" value="1"/>
</dbReference>
<comment type="similarity">
    <text evidence="2">Belongs to the DsrC/TusE family.</text>
</comment>
<dbReference type="GO" id="GO:0005737">
    <property type="term" value="C:cytoplasm"/>
    <property type="evidence" value="ECO:0007669"/>
    <property type="project" value="UniProtKB-SubCell"/>
</dbReference>
<protein>
    <recommendedName>
        <fullName evidence="5">Sulfurtransferase</fullName>
    </recommendedName>
</protein>
<dbReference type="AlphaFoldDB" id="A0A3B0WU48"/>
<evidence type="ECO:0000256" key="1">
    <source>
        <dbReference type="ARBA" id="ARBA00004496"/>
    </source>
</evidence>
<dbReference type="GO" id="GO:0097163">
    <property type="term" value="F:sulfur carrier activity"/>
    <property type="evidence" value="ECO:0007669"/>
    <property type="project" value="TreeGrafter"/>
</dbReference>
<sequence length="113" mass="13322">MMLNIAGKNIETNTQGFLSDLDDWSEDYTEVMAKQDGVDLYNDHWELILYFRDYYEENQVCPTMHKVVRELGSKNKQYHDQKSYEKHIYKLFPADPAREVCKLAGLPMPQPDD</sequence>
<dbReference type="Gene3D" id="3.30.1420.10">
    <property type="match status" value="1"/>
</dbReference>
<evidence type="ECO:0000256" key="3">
    <source>
        <dbReference type="ARBA" id="ARBA00022490"/>
    </source>
</evidence>
<dbReference type="Pfam" id="PF04358">
    <property type="entry name" value="DsrC"/>
    <property type="match status" value="1"/>
</dbReference>
<reference evidence="4" key="1">
    <citation type="submission" date="2018-06" db="EMBL/GenBank/DDBJ databases">
        <authorList>
            <person name="Zhirakovskaya E."/>
        </authorList>
    </citation>
    <scope>NUCLEOTIDE SEQUENCE</scope>
</reference>
<keyword evidence="3" id="KW-0963">Cytoplasm</keyword>
<dbReference type="InterPro" id="IPR043163">
    <property type="entry name" value="DsrC-like_N"/>
</dbReference>
<dbReference type="PANTHER" id="PTHR37010">
    <property type="entry name" value="SULFURTRANSFERASE TUSE"/>
    <property type="match status" value="1"/>
</dbReference>
<dbReference type="PANTHER" id="PTHR37010:SF1">
    <property type="entry name" value="SULFURTRANSFERASE TUSE"/>
    <property type="match status" value="1"/>
</dbReference>
<accession>A0A3B0WU48</accession>
<evidence type="ECO:0008006" key="5">
    <source>
        <dbReference type="Google" id="ProtNLM"/>
    </source>
</evidence>
<organism evidence="4">
    <name type="scientific">hydrothermal vent metagenome</name>
    <dbReference type="NCBI Taxonomy" id="652676"/>
    <lineage>
        <taxon>unclassified sequences</taxon>
        <taxon>metagenomes</taxon>
        <taxon>ecological metagenomes</taxon>
    </lineage>
</organism>
<name>A0A3B0WU48_9ZZZZ</name>
<dbReference type="InterPro" id="IPR025526">
    <property type="entry name" value="DsrC-like_dom_sf"/>
</dbReference>
<evidence type="ECO:0000256" key="2">
    <source>
        <dbReference type="ARBA" id="ARBA00005718"/>
    </source>
</evidence>
<dbReference type="PIRSF" id="PIRSF006223">
    <property type="entry name" value="DsrC_TusE"/>
    <property type="match status" value="1"/>
</dbReference>
<dbReference type="InterPro" id="IPR042072">
    <property type="entry name" value="DsrC-like_C"/>
</dbReference>
<dbReference type="EMBL" id="UOFF01000053">
    <property type="protein sequence ID" value="VAW54177.1"/>
    <property type="molecule type" value="Genomic_DNA"/>
</dbReference>
<comment type="subcellular location">
    <subcellularLocation>
        <location evidence="1">Cytoplasm</location>
    </subcellularLocation>
</comment>